<feature type="signal peptide" evidence="7">
    <location>
        <begin position="1"/>
        <end position="24"/>
    </location>
</feature>
<keyword evidence="6 9" id="KW-0449">Lipoprotein</keyword>
<dbReference type="InterPro" id="IPR003760">
    <property type="entry name" value="PnrA-like"/>
</dbReference>
<keyword evidence="5" id="KW-0472">Membrane</keyword>
<reference evidence="9" key="1">
    <citation type="journal article" name="DNA Res.">
        <title>The physiological potential of anammox bacteria as revealed by their core genome structure.</title>
        <authorList>
            <person name="Okubo T."/>
            <person name="Toyoda A."/>
            <person name="Fukuhara K."/>
            <person name="Uchiyama I."/>
            <person name="Harigaya Y."/>
            <person name="Kuroiwa M."/>
            <person name="Suzuki T."/>
            <person name="Murakami Y."/>
            <person name="Suwa Y."/>
            <person name="Takami H."/>
        </authorList>
    </citation>
    <scope>NUCLEOTIDE SEQUENCE</scope>
    <source>
        <strain evidence="9">317325-2</strain>
    </source>
</reference>
<gene>
    <name evidence="9" type="ORF">NPRO_00630</name>
</gene>
<keyword evidence="4 7" id="KW-0732">Signal</keyword>
<dbReference type="Pfam" id="PF02608">
    <property type="entry name" value="Bmp"/>
    <property type="match status" value="1"/>
</dbReference>
<evidence type="ECO:0000256" key="4">
    <source>
        <dbReference type="ARBA" id="ARBA00022729"/>
    </source>
</evidence>
<dbReference type="EMBL" id="AP021858">
    <property type="protein sequence ID" value="BBO22468.1"/>
    <property type="molecule type" value="Genomic_DNA"/>
</dbReference>
<dbReference type="AlphaFoldDB" id="A0A809R706"/>
<dbReference type="InterPro" id="IPR050957">
    <property type="entry name" value="BMP_lipoprotein"/>
</dbReference>
<organism evidence="9 10">
    <name type="scientific">Candidatus Nitrosymbiomonas proteolyticus</name>
    <dbReference type="NCBI Taxonomy" id="2608984"/>
    <lineage>
        <taxon>Bacteria</taxon>
        <taxon>Bacillati</taxon>
        <taxon>Armatimonadota</taxon>
        <taxon>Armatimonadota incertae sedis</taxon>
        <taxon>Candidatus Nitrosymbiomonas</taxon>
    </lineage>
</organism>
<evidence type="ECO:0000259" key="8">
    <source>
        <dbReference type="Pfam" id="PF02608"/>
    </source>
</evidence>
<dbReference type="SUPFAM" id="SSF53822">
    <property type="entry name" value="Periplasmic binding protein-like I"/>
    <property type="match status" value="1"/>
</dbReference>
<dbReference type="PROSITE" id="PS51257">
    <property type="entry name" value="PROKAR_LIPOPROTEIN"/>
    <property type="match status" value="1"/>
</dbReference>
<dbReference type="Gene3D" id="3.40.50.2300">
    <property type="match status" value="2"/>
</dbReference>
<dbReference type="GO" id="GO:0005886">
    <property type="term" value="C:plasma membrane"/>
    <property type="evidence" value="ECO:0007669"/>
    <property type="project" value="UniProtKB-SubCell"/>
</dbReference>
<protein>
    <submittedName>
        <fullName evidence="9">Membrane lipoprotein PnrA</fullName>
    </submittedName>
</protein>
<evidence type="ECO:0000256" key="2">
    <source>
        <dbReference type="ARBA" id="ARBA00008610"/>
    </source>
</evidence>
<keyword evidence="3" id="KW-1003">Cell membrane</keyword>
<proteinExistence type="inferred from homology"/>
<evidence type="ECO:0000256" key="5">
    <source>
        <dbReference type="ARBA" id="ARBA00023136"/>
    </source>
</evidence>
<accession>A0A809R706</accession>
<evidence type="ECO:0000256" key="3">
    <source>
        <dbReference type="ARBA" id="ARBA00022475"/>
    </source>
</evidence>
<dbReference type="InterPro" id="IPR028082">
    <property type="entry name" value="Peripla_BP_I"/>
</dbReference>
<dbReference type="PANTHER" id="PTHR34296:SF2">
    <property type="entry name" value="ABC TRANSPORTER GUANOSINE-BINDING PROTEIN NUPN"/>
    <property type="match status" value="1"/>
</dbReference>
<evidence type="ECO:0000256" key="6">
    <source>
        <dbReference type="ARBA" id="ARBA00023288"/>
    </source>
</evidence>
<dbReference type="KEGG" id="npy:NPRO_00630"/>
<evidence type="ECO:0000313" key="9">
    <source>
        <dbReference type="EMBL" id="BBO22468.1"/>
    </source>
</evidence>
<feature type="domain" description="ABC transporter substrate-binding protein PnrA-like" evidence="8">
    <location>
        <begin position="44"/>
        <end position="335"/>
    </location>
</feature>
<comment type="similarity">
    <text evidence="2">Belongs to the BMP lipoprotein family.</text>
</comment>
<evidence type="ECO:0000256" key="7">
    <source>
        <dbReference type="SAM" id="SignalP"/>
    </source>
</evidence>
<dbReference type="Proteomes" id="UP000662873">
    <property type="component" value="Chromosome"/>
</dbReference>
<name>A0A809R706_9BACT</name>
<evidence type="ECO:0000313" key="10">
    <source>
        <dbReference type="Proteomes" id="UP000662873"/>
    </source>
</evidence>
<feature type="chain" id="PRO_5035176246" evidence="7">
    <location>
        <begin position="25"/>
        <end position="348"/>
    </location>
</feature>
<dbReference type="CDD" id="cd06354">
    <property type="entry name" value="PBP1_PrnA-like"/>
    <property type="match status" value="1"/>
</dbReference>
<sequence>MRPISILQFALASLAAVIVGCGPAGEPSDSATNGKETPKLLVGLVFDSGGRGDKSFNDSAWAGLERAINELGIEHRVVESKSEKDYDQNLAAMADQGCDLVFAVGLGMESALKKVAATYPKTKFAIVDGLVEADNVRSLRFKEEEGSFLAGYLAALMSESGRLGFVGGKEIPLIKKFHAGYVAGAKTARPDVVVLPEKYTGSWDNTDTGKLAAKALFADGADVVYHAAGKAGLGVFAAAEEAMKYAIGVDSDQDYLAPGVVLTSMVKRVDESVFQTVKDVLDGKFESGVKVYDLASGGVGLSEMKHTKDQVGAERLAKVEEVSAKIKSGEISVPSTPEKLAEFLQKSG</sequence>
<dbReference type="PANTHER" id="PTHR34296">
    <property type="entry name" value="TRANSCRIPTIONAL ACTIVATOR PROTEIN MED"/>
    <property type="match status" value="1"/>
</dbReference>
<evidence type="ECO:0000256" key="1">
    <source>
        <dbReference type="ARBA" id="ARBA00004193"/>
    </source>
</evidence>
<comment type="subcellular location">
    <subcellularLocation>
        <location evidence="1">Cell membrane</location>
        <topology evidence="1">Lipid-anchor</topology>
    </subcellularLocation>
</comment>